<dbReference type="OrthoDB" id="10057631at2759"/>
<dbReference type="Pfam" id="PF17722">
    <property type="entry name" value="IFTAP"/>
    <property type="match status" value="1"/>
</dbReference>
<sequence>MPGLQDKRPPKEEDSVCEILNRFIGVPEQTYEQFAGGFSRRPSARTESGCHRKPSQGPYRGSLKVDLSDELNSMVESAGANAAMVDRSEDQILLDDGIQVGSDYNIDLSHPHKIQIDNYVDPADSEDADSDGVEELYRNLELLPGEAEITCYLPTFSRDTHLEFQVAPQSRQVPTIHQTDDVQPFVLEEGFDYDCVALSPKFSADELKLLKTLRSQQTVTEGTRGRLKIKIPDLLLNIFFLFFIKV</sequence>
<dbReference type="GeneTree" id="ENSGT00940000175068"/>
<name>A0A8C5MPS9_9ANUR</name>
<dbReference type="GO" id="GO:0097731">
    <property type="term" value="C:9+0 non-motile cilium"/>
    <property type="evidence" value="ECO:0007669"/>
    <property type="project" value="TreeGrafter"/>
</dbReference>
<dbReference type="GO" id="GO:0005829">
    <property type="term" value="C:cytosol"/>
    <property type="evidence" value="ECO:0007669"/>
    <property type="project" value="TreeGrafter"/>
</dbReference>
<dbReference type="GO" id="GO:0007340">
    <property type="term" value="P:acrosome reaction"/>
    <property type="evidence" value="ECO:0007669"/>
    <property type="project" value="TreeGrafter"/>
</dbReference>
<dbReference type="GO" id="GO:0120160">
    <property type="term" value="F:intraciliary transport particle A binding"/>
    <property type="evidence" value="ECO:0007669"/>
    <property type="project" value="TreeGrafter"/>
</dbReference>
<evidence type="ECO:0000313" key="2">
    <source>
        <dbReference type="Ensembl" id="ENSLLEP00000015374.1"/>
    </source>
</evidence>
<organism evidence="2 3">
    <name type="scientific">Leptobrachium leishanense</name>
    <name type="common">Leishan spiny toad</name>
    <dbReference type="NCBI Taxonomy" id="445787"/>
    <lineage>
        <taxon>Eukaryota</taxon>
        <taxon>Metazoa</taxon>
        <taxon>Chordata</taxon>
        <taxon>Craniata</taxon>
        <taxon>Vertebrata</taxon>
        <taxon>Euteleostomi</taxon>
        <taxon>Amphibia</taxon>
        <taxon>Batrachia</taxon>
        <taxon>Anura</taxon>
        <taxon>Pelobatoidea</taxon>
        <taxon>Megophryidae</taxon>
        <taxon>Leptobrachium</taxon>
    </lineage>
</organism>
<dbReference type="GO" id="GO:0007283">
    <property type="term" value="P:spermatogenesis"/>
    <property type="evidence" value="ECO:0007669"/>
    <property type="project" value="TreeGrafter"/>
</dbReference>
<protein>
    <submittedName>
        <fullName evidence="2">Uncharacterized protein</fullName>
    </submittedName>
</protein>
<feature type="region of interest" description="Disordered" evidence="1">
    <location>
        <begin position="38"/>
        <end position="59"/>
    </location>
</feature>
<dbReference type="AlphaFoldDB" id="A0A8C5MPS9"/>
<evidence type="ECO:0000313" key="3">
    <source>
        <dbReference type="Proteomes" id="UP000694569"/>
    </source>
</evidence>
<keyword evidence="3" id="KW-1185">Reference proteome</keyword>
<dbReference type="InterPro" id="IPR040028">
    <property type="entry name" value="IFTAP"/>
</dbReference>
<dbReference type="PANTHER" id="PTHR35543:SF1">
    <property type="entry name" value="INTRAFLAGELLAR TRANSPORT-ASSOCIATED PROTEIN"/>
    <property type="match status" value="1"/>
</dbReference>
<dbReference type="Ensembl" id="ENSLLET00000015962.1">
    <property type="protein sequence ID" value="ENSLLEP00000015374.1"/>
    <property type="gene ID" value="ENSLLEG00000009788.1"/>
</dbReference>
<dbReference type="PANTHER" id="PTHR35543">
    <property type="entry name" value="PROTEIN C11ORF74"/>
    <property type="match status" value="1"/>
</dbReference>
<reference evidence="2" key="2">
    <citation type="submission" date="2025-09" db="UniProtKB">
        <authorList>
            <consortium name="Ensembl"/>
        </authorList>
    </citation>
    <scope>IDENTIFICATION</scope>
</reference>
<reference evidence="2" key="1">
    <citation type="submission" date="2025-08" db="UniProtKB">
        <authorList>
            <consortium name="Ensembl"/>
        </authorList>
    </citation>
    <scope>IDENTIFICATION</scope>
</reference>
<proteinExistence type="predicted"/>
<evidence type="ECO:0000256" key="1">
    <source>
        <dbReference type="SAM" id="MobiDB-lite"/>
    </source>
</evidence>
<accession>A0A8C5MPS9</accession>
<dbReference type="Proteomes" id="UP000694569">
    <property type="component" value="Unplaced"/>
</dbReference>